<protein>
    <submittedName>
        <fullName evidence="2">Uncharacterized protein</fullName>
    </submittedName>
</protein>
<comment type="caution">
    <text evidence="2">The sequence shown here is derived from an EMBL/GenBank/DDBJ whole genome shotgun (WGS) entry which is preliminary data.</text>
</comment>
<keyword evidence="3" id="KW-1185">Reference proteome</keyword>
<dbReference type="AlphaFoldDB" id="A0A151GAM4"/>
<sequence>MIHPATAPTPPPNQPNPPSSRPRATDGASDDESLASDAMHRTAAGPMARANPKMHPTFFAVLERSSLSSERRCTVSIGAPHHPPPLNSFLSIPSVPSATPVAHCGGVISSTFPLENENVIDAGPTSCRDCHAKPVVSVAIEPTATAYRHRVDETVPRRLKGTASARTPKHEAIDGAPRIPAHDGGEARRLIPFAVQVYIRMDCISWCVGTLPSVRRGAAAVRFRARRRCVLAVGMDDGSIPTPSCTPRSDICFVAA</sequence>
<proteinExistence type="predicted"/>
<feature type="region of interest" description="Disordered" evidence="1">
    <location>
        <begin position="1"/>
        <end position="39"/>
    </location>
</feature>
<gene>
    <name evidence="2" type="ORF">DCS_06103</name>
</gene>
<organism evidence="2 3">
    <name type="scientific">Drechmeria coniospora</name>
    <name type="common">Nematophagous fungus</name>
    <name type="synonym">Meria coniospora</name>
    <dbReference type="NCBI Taxonomy" id="98403"/>
    <lineage>
        <taxon>Eukaryota</taxon>
        <taxon>Fungi</taxon>
        <taxon>Dikarya</taxon>
        <taxon>Ascomycota</taxon>
        <taxon>Pezizomycotina</taxon>
        <taxon>Sordariomycetes</taxon>
        <taxon>Hypocreomycetidae</taxon>
        <taxon>Hypocreales</taxon>
        <taxon>Ophiocordycipitaceae</taxon>
        <taxon>Drechmeria</taxon>
    </lineage>
</organism>
<reference evidence="2 3" key="1">
    <citation type="journal article" date="2016" name="Sci. Rep.">
        <title>Insights into Adaptations to a Near-Obligate Nematode Endoparasitic Lifestyle from the Finished Genome of Drechmeria coniospora.</title>
        <authorList>
            <person name="Zhang L."/>
            <person name="Zhou Z."/>
            <person name="Guo Q."/>
            <person name="Fokkens L."/>
            <person name="Miskei M."/>
            <person name="Pocsi I."/>
            <person name="Zhang W."/>
            <person name="Chen M."/>
            <person name="Wang L."/>
            <person name="Sun Y."/>
            <person name="Donzelli B.G."/>
            <person name="Gibson D.M."/>
            <person name="Nelson D.R."/>
            <person name="Luo J.G."/>
            <person name="Rep M."/>
            <person name="Liu H."/>
            <person name="Yang S."/>
            <person name="Wang J."/>
            <person name="Krasnoff S.B."/>
            <person name="Xu Y."/>
            <person name="Molnar I."/>
            <person name="Lin M."/>
        </authorList>
    </citation>
    <scope>NUCLEOTIDE SEQUENCE [LARGE SCALE GENOMIC DNA]</scope>
    <source>
        <strain evidence="2 3">ARSEF 6962</strain>
    </source>
</reference>
<dbReference type="GeneID" id="63718746"/>
<evidence type="ECO:0000313" key="2">
    <source>
        <dbReference type="EMBL" id="KYK54146.1"/>
    </source>
</evidence>
<name>A0A151GAM4_DRECN</name>
<dbReference type="EMBL" id="LAYC01000003">
    <property type="protein sequence ID" value="KYK54146.1"/>
    <property type="molecule type" value="Genomic_DNA"/>
</dbReference>
<feature type="region of interest" description="Disordered" evidence="1">
    <location>
        <begin position="161"/>
        <end position="180"/>
    </location>
</feature>
<feature type="compositionally biased region" description="Pro residues" evidence="1">
    <location>
        <begin position="7"/>
        <end position="20"/>
    </location>
</feature>
<dbReference type="Proteomes" id="UP000076580">
    <property type="component" value="Chromosome 03"/>
</dbReference>
<dbReference type="InParanoid" id="A0A151GAM4"/>
<evidence type="ECO:0000256" key="1">
    <source>
        <dbReference type="SAM" id="MobiDB-lite"/>
    </source>
</evidence>
<evidence type="ECO:0000313" key="3">
    <source>
        <dbReference type="Proteomes" id="UP000076580"/>
    </source>
</evidence>
<accession>A0A151GAM4</accession>
<dbReference type="RefSeq" id="XP_040653498.1">
    <property type="nucleotide sequence ID" value="XM_040803394.1"/>
</dbReference>